<dbReference type="GO" id="GO:0007165">
    <property type="term" value="P:signal transduction"/>
    <property type="evidence" value="ECO:0007669"/>
    <property type="project" value="InterPro"/>
</dbReference>
<evidence type="ECO:0000256" key="6">
    <source>
        <dbReference type="ARBA" id="ARBA00022553"/>
    </source>
</evidence>
<dbReference type="Gene3D" id="2.60.200.20">
    <property type="match status" value="1"/>
</dbReference>
<keyword evidence="14" id="KW-0812">Transmembrane</keyword>
<dbReference type="InterPro" id="IPR000159">
    <property type="entry name" value="RA_dom"/>
</dbReference>
<feature type="chain" id="PRO_5020758312" description="Ras-interacting protein 1" evidence="15">
    <location>
        <begin position="23"/>
        <end position="1462"/>
    </location>
</feature>
<dbReference type="Pfam" id="PF00788">
    <property type="entry name" value="RA"/>
    <property type="match status" value="1"/>
</dbReference>
<dbReference type="CDD" id="cd17116">
    <property type="entry name" value="RA_Radil_like"/>
    <property type="match status" value="1"/>
</dbReference>
<feature type="compositionally biased region" description="Low complexity" evidence="13">
    <location>
        <begin position="542"/>
        <end position="558"/>
    </location>
</feature>
<keyword evidence="9" id="KW-0333">Golgi apparatus</keyword>
<comment type="function">
    <text evidence="10">Required for the proper formation of vascular structures that develop via both vasculogenesis and angiogenesis. Acts as a critical and vascular-specific regulator of GTPase signaling, cell architecture, and adhesion, which is essential for endothelial cell morphogenesis and blood vessel tubulogenesis. Regulates the activity of Rho GTPases in part by recruiting ARHGAP29 and suppressing RhoA signaling and dampening ROCK and MYH9 activities in endothelial cells. May act as effector for Golgi-bound HRAS and other Ras-like proteins. May promote HRAS-mediated transformation. Negative regulator of amino acid starvation-induced autophagy.</text>
</comment>
<dbReference type="PROSITE" id="PS50200">
    <property type="entry name" value="RA"/>
    <property type="match status" value="1"/>
</dbReference>
<accession>A0A4U1FTS2</accession>
<dbReference type="InterPro" id="IPR029389">
    <property type="entry name" value="IZUMO"/>
</dbReference>
<evidence type="ECO:0000256" key="8">
    <source>
        <dbReference type="ARBA" id="ARBA00022729"/>
    </source>
</evidence>
<dbReference type="InterPro" id="IPR007110">
    <property type="entry name" value="Ig-like_dom"/>
</dbReference>
<dbReference type="Pfam" id="PF16706">
    <property type="entry name" value="Izumo-Ig"/>
    <property type="match status" value="1"/>
</dbReference>
<dbReference type="SUPFAM" id="SSF54236">
    <property type="entry name" value="Ubiquitin-like"/>
    <property type="match status" value="1"/>
</dbReference>
<keyword evidence="5" id="KW-0963">Cytoplasm</keyword>
<feature type="signal peptide" evidence="15">
    <location>
        <begin position="1"/>
        <end position="22"/>
    </location>
</feature>
<evidence type="ECO:0000256" key="3">
    <source>
        <dbReference type="ARBA" id="ARBA00009633"/>
    </source>
</evidence>
<dbReference type="SMART" id="SM01132">
    <property type="entry name" value="DIL"/>
    <property type="match status" value="1"/>
</dbReference>
<feature type="compositionally biased region" description="Low complexity" evidence="13">
    <location>
        <begin position="789"/>
        <end position="800"/>
    </location>
</feature>
<evidence type="ECO:0000313" key="20">
    <source>
        <dbReference type="Proteomes" id="UP000308365"/>
    </source>
</evidence>
<dbReference type="InterPro" id="IPR036179">
    <property type="entry name" value="Ig-like_dom_sf"/>
</dbReference>
<feature type="compositionally biased region" description="Low complexity" evidence="13">
    <location>
        <begin position="819"/>
        <end position="832"/>
    </location>
</feature>
<dbReference type="GO" id="GO:0005911">
    <property type="term" value="C:cell-cell junction"/>
    <property type="evidence" value="ECO:0007669"/>
    <property type="project" value="TreeGrafter"/>
</dbReference>
<keyword evidence="6" id="KW-0597">Phosphoprotein</keyword>
<evidence type="ECO:0000256" key="2">
    <source>
        <dbReference type="ARBA" id="ARBA00004556"/>
    </source>
</evidence>
<comment type="subunit">
    <text evidence="11">Interacts with Ras family members that have been activated by GTP binding. Interacts with HRAS, RAP1A, RAP2, RRAS, RAF1 and RRAS2. Interacts with MYH9 and ARHGAP29.</text>
</comment>
<comment type="similarity">
    <text evidence="3">Belongs to the Izumo family.</text>
</comment>
<dbReference type="InterPro" id="IPR052072">
    <property type="entry name" value="Vascular_dev_regulator"/>
</dbReference>
<dbReference type="InterPro" id="IPR032699">
    <property type="entry name" value="Izumo-Ig"/>
</dbReference>
<dbReference type="FunFam" id="3.10.20.90:FF:000257">
    <property type="entry name" value="Ras interacting protein 1"/>
    <property type="match status" value="1"/>
</dbReference>
<dbReference type="CDD" id="cd15472">
    <property type="entry name" value="Myo5p-like_CBD_Rasip1"/>
    <property type="match status" value="1"/>
</dbReference>
<keyword evidence="8 15" id="KW-0732">Signal</keyword>
<dbReference type="GO" id="GO:0005795">
    <property type="term" value="C:Golgi stack"/>
    <property type="evidence" value="ECO:0007669"/>
    <property type="project" value="UniProtKB-SubCell"/>
</dbReference>
<feature type="compositionally biased region" description="Polar residues" evidence="13">
    <location>
        <begin position="338"/>
        <end position="350"/>
    </location>
</feature>
<dbReference type="PROSITE" id="PS51126">
    <property type="entry name" value="DILUTE"/>
    <property type="match status" value="1"/>
</dbReference>
<evidence type="ECO:0000259" key="17">
    <source>
        <dbReference type="PROSITE" id="PS50835"/>
    </source>
</evidence>
<evidence type="ECO:0000256" key="4">
    <source>
        <dbReference type="ARBA" id="ARBA00022481"/>
    </source>
</evidence>
<dbReference type="SUPFAM" id="SSF48726">
    <property type="entry name" value="Immunoglobulin"/>
    <property type="match status" value="1"/>
</dbReference>
<keyword evidence="14" id="KW-0472">Membrane</keyword>
<dbReference type="Proteomes" id="UP000308365">
    <property type="component" value="Unassembled WGS sequence"/>
</dbReference>
<gene>
    <name evidence="19" type="ORF">EI555_018534</name>
</gene>
<feature type="region of interest" description="Disordered" evidence="13">
    <location>
        <begin position="766"/>
        <end position="861"/>
    </location>
</feature>
<dbReference type="PROSITE" id="PS51257">
    <property type="entry name" value="PROKAR_LIPOPROTEIN"/>
    <property type="match status" value="1"/>
</dbReference>
<dbReference type="Pfam" id="PF15005">
    <property type="entry name" value="IZUMO"/>
    <property type="match status" value="1"/>
</dbReference>
<dbReference type="PROSITE" id="PS50835">
    <property type="entry name" value="IG_LIKE"/>
    <property type="match status" value="1"/>
</dbReference>
<evidence type="ECO:0000256" key="10">
    <source>
        <dbReference type="ARBA" id="ARBA00060096"/>
    </source>
</evidence>
<dbReference type="InterPro" id="IPR002710">
    <property type="entry name" value="Dilute_dom"/>
</dbReference>
<comment type="subcellular location">
    <subcellularLocation>
        <location evidence="2">Cytoplasm</location>
        <location evidence="2">Perinuclear region</location>
    </subcellularLocation>
    <subcellularLocation>
        <location evidence="1">Golgi apparatus</location>
        <location evidence="1">Golgi stack</location>
    </subcellularLocation>
</comment>
<feature type="compositionally biased region" description="Gly residues" evidence="13">
    <location>
        <begin position="801"/>
        <end position="812"/>
    </location>
</feature>
<sequence length="1462" mass="158301">MGPWRLPLLVAALAGCLLPARGCVMCDPNVVEALNSLETDYLPGHLEAKHHKNVMKRVKQAVEAFKDLPIDEDSYMGVVDEATLEKAAWSLLKDLKRIMDSDVKGELFVKELFWTLHLAKDNFASYAAQFQKAGLMLQPLIWCSTCQKQVHSCRKSSNCGGERAGRSRRGWRERGGARGEIKSLKRSETGDSQQEKAGRDQVEGGWERAPNRERASHSNPLFPERKVKVHQMEDMILDCELNWHKISQGLTDYSFYRVWGNNSETLMSKGKEPTLTKTMVRPKDAGTYRCELGSVQSSPATIIYFHVTVLPKRIVEEIPSPNTETKDEVAPGEVTLDRPQTATTLQSQSPKPEKVLRSRLVGLLIWGFVVLIASVATVILLSRSGKVIDFIKSSWFSTGSGAAQDSEGGGAGNLVLWVLEGANWLRCNSRIKEWGRASLPQVSSPRPGPLTGRPLPALPAGFLLPFPVPHPVLGAGAEAKAEQEQRGQEPTRASGARAPGAMLSGERKEGGSPRFGKLHLPVGLWINSPRKQLAKLGRRWPSAVSVKSSSSDTGSRSSEPLPPPPPHVELRRVGAVKAAGGASGSRAKRISQLFRGSGTTGSGGAGAPGTPGAAQRWASEKKLPELAAGVAPEPPLAARATAPPGVLKIFGAGLASGANYKSVLATARSTARELVAEALERYGLAGSPGSGPGESSCVDAFALCDALGRPAAGAIGSGEWRAEHLRVLGDSERPLLVQELWRARPGWARRFELRGREEARRLEQEAFGAADGDGTGAPSWRPQKNRSRAASGGAALASPGPGSGSGPSAGSGGKERSENLSLRRSVSELSLQGRRRRQQERRQQALSMAPGAADAQIGPVDPGDFDQLTQCLIQAPSNRPYFLLLQGYQDAQDFVVYVMTREQHVFGRGGNSSARGGSPAPYVDTFLNAPDILPRHCTVRAGPEPPAMVRPSRGAPVTHNGCLLLRETELHPGDLLGLGEHFLFMYKDPRAGGAGPARPPWLPARPGATPPGPGWAFSCRLCGRGLQERGEALAAYLDGREPVLRFRPREEEALLGEIVRAAAAGAGDLPPLGPATLLALCVQHSARELELGHLPRLLGRLARLIKEAVWEKIKEIGDRQPENHPEGVPEVPLTPEAVSVELRPLMLWMANTTELLSFVQEKVLEMEKEADQEDPQLCNDLELCDEAMALLDEVIMCTFQQSVYYLTKTLYSTLPALLDSNPFTAGAELPGPGAELGAMPPGLRPTLGVFQAALELTSQCELHPDLVSQTFGYLFFFSNASLLNSLMERGQGRPFYQWSRAVQIRTNLDLVLDWLQGAGLGDIATEFFRKLSIAVNLLCVPRTSLLKASWSSLRTDHPTLTPAQLHHLLSHYQLGPGRGPPPAWDPPPAERDAVDTGDIFESFSSHPPLILPLGSSRLSLTGPVTDDALHRELRRLRRLLWDLEQQELPANHRHGPPVATPP</sequence>
<dbReference type="InterPro" id="IPR013783">
    <property type="entry name" value="Ig-like_fold"/>
</dbReference>
<feature type="region of interest" description="Disordered" evidence="13">
    <location>
        <begin position="477"/>
        <end position="515"/>
    </location>
</feature>
<organism evidence="19 20">
    <name type="scientific">Monodon monoceros</name>
    <name type="common">Narwhal</name>
    <name type="synonym">Ceratodon monodon</name>
    <dbReference type="NCBI Taxonomy" id="40151"/>
    <lineage>
        <taxon>Eukaryota</taxon>
        <taxon>Metazoa</taxon>
        <taxon>Chordata</taxon>
        <taxon>Craniata</taxon>
        <taxon>Vertebrata</taxon>
        <taxon>Euteleostomi</taxon>
        <taxon>Mammalia</taxon>
        <taxon>Eutheria</taxon>
        <taxon>Laurasiatheria</taxon>
        <taxon>Artiodactyla</taxon>
        <taxon>Whippomorpha</taxon>
        <taxon>Cetacea</taxon>
        <taxon>Odontoceti</taxon>
        <taxon>Monodontidae</taxon>
        <taxon>Monodon</taxon>
    </lineage>
</organism>
<dbReference type="GO" id="GO:0051020">
    <property type="term" value="F:GTPase binding"/>
    <property type="evidence" value="ECO:0007669"/>
    <property type="project" value="TreeGrafter"/>
</dbReference>
<feature type="domain" description="Dilute" evidence="18">
    <location>
        <begin position="1099"/>
        <end position="1396"/>
    </location>
</feature>
<dbReference type="Gene3D" id="2.60.40.10">
    <property type="entry name" value="Immunoglobulins"/>
    <property type="match status" value="1"/>
</dbReference>
<evidence type="ECO:0000313" key="19">
    <source>
        <dbReference type="EMBL" id="TKC53785.1"/>
    </source>
</evidence>
<dbReference type="InterPro" id="IPR037983">
    <property type="entry name" value="CBD_Rasip1/Radil"/>
</dbReference>
<dbReference type="InterPro" id="IPR008984">
    <property type="entry name" value="SMAD_FHA_dom_sf"/>
</dbReference>
<proteinExistence type="inferred from homology"/>
<keyword evidence="4" id="KW-0488">Methylation</keyword>
<evidence type="ECO:0000256" key="15">
    <source>
        <dbReference type="SAM" id="SignalP"/>
    </source>
</evidence>
<evidence type="ECO:0000256" key="12">
    <source>
        <dbReference type="ARBA" id="ARBA00069245"/>
    </source>
</evidence>
<dbReference type="GO" id="GO:0001525">
    <property type="term" value="P:angiogenesis"/>
    <property type="evidence" value="ECO:0007669"/>
    <property type="project" value="UniProtKB-KW"/>
</dbReference>
<feature type="region of interest" description="Disordered" evidence="13">
    <location>
        <begin position="536"/>
        <end position="618"/>
    </location>
</feature>
<dbReference type="GO" id="GO:0048471">
    <property type="term" value="C:perinuclear region of cytoplasm"/>
    <property type="evidence" value="ECO:0007669"/>
    <property type="project" value="UniProtKB-SubCell"/>
</dbReference>
<dbReference type="PANTHER" id="PTHR16027:SF4">
    <property type="entry name" value="RAS-INTERACTING PROTEIN 1"/>
    <property type="match status" value="1"/>
</dbReference>
<dbReference type="Gene3D" id="3.10.20.90">
    <property type="entry name" value="Phosphatidylinositol 3-kinase Catalytic Subunit, Chain A, domain 1"/>
    <property type="match status" value="1"/>
</dbReference>
<dbReference type="SMART" id="SM00314">
    <property type="entry name" value="RA"/>
    <property type="match status" value="1"/>
</dbReference>
<evidence type="ECO:0000256" key="11">
    <source>
        <dbReference type="ARBA" id="ARBA00062233"/>
    </source>
</evidence>
<keyword evidence="7" id="KW-0037">Angiogenesis</keyword>
<feature type="compositionally biased region" description="Gly residues" evidence="13">
    <location>
        <begin position="598"/>
        <end position="609"/>
    </location>
</feature>
<dbReference type="Pfam" id="PF01843">
    <property type="entry name" value="DIL"/>
    <property type="match status" value="1"/>
</dbReference>
<keyword evidence="14" id="KW-1133">Transmembrane helix</keyword>
<comment type="caution">
    <text evidence="19">The sequence shown here is derived from an EMBL/GenBank/DDBJ whole genome shotgun (WGS) entry which is preliminary data.</text>
</comment>
<feature type="region of interest" description="Disordered" evidence="13">
    <location>
        <begin position="153"/>
        <end position="222"/>
    </location>
</feature>
<evidence type="ECO:0000259" key="18">
    <source>
        <dbReference type="PROSITE" id="PS51126"/>
    </source>
</evidence>
<dbReference type="CDD" id="cd22734">
    <property type="entry name" value="FHA_RAIN"/>
    <property type="match status" value="1"/>
</dbReference>
<dbReference type="GO" id="GO:0035024">
    <property type="term" value="P:negative regulation of Rho protein signal transduction"/>
    <property type="evidence" value="ECO:0007669"/>
    <property type="project" value="TreeGrafter"/>
</dbReference>
<evidence type="ECO:0000256" key="14">
    <source>
        <dbReference type="SAM" id="Phobius"/>
    </source>
</evidence>
<evidence type="ECO:0000256" key="1">
    <source>
        <dbReference type="ARBA" id="ARBA00004348"/>
    </source>
</evidence>
<feature type="compositionally biased region" description="Basic and acidic residues" evidence="13">
    <location>
        <begin position="170"/>
        <end position="216"/>
    </location>
</feature>
<evidence type="ECO:0000256" key="13">
    <source>
        <dbReference type="SAM" id="MobiDB-lite"/>
    </source>
</evidence>
<dbReference type="SUPFAM" id="SSF49879">
    <property type="entry name" value="SMAD/FHA domain"/>
    <property type="match status" value="1"/>
</dbReference>
<feature type="region of interest" description="Disordered" evidence="13">
    <location>
        <begin position="320"/>
        <end position="350"/>
    </location>
</feature>
<dbReference type="EMBL" id="RWIC01000002">
    <property type="protein sequence ID" value="TKC53785.1"/>
    <property type="molecule type" value="Genomic_DNA"/>
</dbReference>
<dbReference type="FunFam" id="2.60.200.20:FF:000036">
    <property type="entry name" value="Ras interacting protein 1"/>
    <property type="match status" value="1"/>
</dbReference>
<feature type="transmembrane region" description="Helical" evidence="14">
    <location>
        <begin position="360"/>
        <end position="382"/>
    </location>
</feature>
<name>A0A4U1FTS2_MONMO</name>
<feature type="compositionally biased region" description="Basic and acidic residues" evidence="13">
    <location>
        <begin position="479"/>
        <end position="489"/>
    </location>
</feature>
<protein>
    <recommendedName>
        <fullName evidence="12">Ras-interacting protein 1</fullName>
    </recommendedName>
</protein>
<reference evidence="20" key="1">
    <citation type="journal article" date="2019" name="IScience">
        <title>Narwhal Genome Reveals Long-Term Low Genetic Diversity despite Current Large Abundance Size.</title>
        <authorList>
            <person name="Westbury M.V."/>
            <person name="Petersen B."/>
            <person name="Garde E."/>
            <person name="Heide-Jorgensen M.P."/>
            <person name="Lorenzen E.D."/>
        </authorList>
    </citation>
    <scope>NUCLEOTIDE SEQUENCE [LARGE SCALE GENOMIC DNA]</scope>
</reference>
<dbReference type="InterPro" id="IPR029071">
    <property type="entry name" value="Ubiquitin-like_domsf"/>
</dbReference>
<feature type="domain" description="Ras-associating" evidence="16">
    <location>
        <begin position="643"/>
        <end position="758"/>
    </location>
</feature>
<feature type="domain" description="Ig-like" evidence="17">
    <location>
        <begin position="210"/>
        <end position="303"/>
    </location>
</feature>
<evidence type="ECO:0000256" key="5">
    <source>
        <dbReference type="ARBA" id="ARBA00022490"/>
    </source>
</evidence>
<evidence type="ECO:0000259" key="16">
    <source>
        <dbReference type="PROSITE" id="PS50200"/>
    </source>
</evidence>
<dbReference type="PANTHER" id="PTHR16027">
    <property type="entry name" value="DILUTE DOMAIN-CONTAINING PROTEIN YPR089W"/>
    <property type="match status" value="1"/>
</dbReference>
<evidence type="ECO:0000256" key="9">
    <source>
        <dbReference type="ARBA" id="ARBA00023034"/>
    </source>
</evidence>
<evidence type="ECO:0000256" key="7">
    <source>
        <dbReference type="ARBA" id="ARBA00022657"/>
    </source>
</evidence>